<evidence type="ECO:0000256" key="1">
    <source>
        <dbReference type="ARBA" id="ARBA00004429"/>
    </source>
</evidence>
<comment type="similarity">
    <text evidence="8 9">Belongs to the TRAP transporter small permease family.</text>
</comment>
<comment type="caution">
    <text evidence="11">The sequence shown here is derived from an EMBL/GenBank/DDBJ whole genome shotgun (WGS) entry which is preliminary data.</text>
</comment>
<evidence type="ECO:0000256" key="5">
    <source>
        <dbReference type="ARBA" id="ARBA00022692"/>
    </source>
</evidence>
<evidence type="ECO:0000256" key="2">
    <source>
        <dbReference type="ARBA" id="ARBA00022448"/>
    </source>
</evidence>
<dbReference type="EMBL" id="RCZP01000012">
    <property type="protein sequence ID" value="TPG55649.1"/>
    <property type="molecule type" value="Genomic_DNA"/>
</dbReference>
<keyword evidence="2 9" id="KW-0813">Transport</keyword>
<sequence length="178" mass="19057">MIRRGLDALYAVGAALAALSLLGIFLVMMAQVVCRSLNLQFPGADDISAYLCVSTTFFALALTFKRGELIRVGLLLEKLSPGPRRVMELVALTFAAVGCAYAVWWTADDVLFSIEIEDMAQGALAIPLWIPKLAMPLGAGILLVAVLDELATVLRGGRPNYVIAAEERAARGDFSAEV</sequence>
<dbReference type="OrthoDB" id="9797534at2"/>
<feature type="transmembrane region" description="Helical" evidence="9">
    <location>
        <begin position="86"/>
        <end position="106"/>
    </location>
</feature>
<accession>A0A502G1H5</accession>
<evidence type="ECO:0000256" key="4">
    <source>
        <dbReference type="ARBA" id="ARBA00022519"/>
    </source>
</evidence>
<evidence type="ECO:0000256" key="3">
    <source>
        <dbReference type="ARBA" id="ARBA00022475"/>
    </source>
</evidence>
<keyword evidence="7 9" id="KW-0472">Membrane</keyword>
<dbReference type="Pfam" id="PF04290">
    <property type="entry name" value="DctQ"/>
    <property type="match status" value="1"/>
</dbReference>
<evidence type="ECO:0000313" key="11">
    <source>
        <dbReference type="EMBL" id="TPG55649.1"/>
    </source>
</evidence>
<dbReference type="GO" id="GO:0005886">
    <property type="term" value="C:plasma membrane"/>
    <property type="evidence" value="ECO:0007669"/>
    <property type="project" value="UniProtKB-SubCell"/>
</dbReference>
<evidence type="ECO:0000256" key="8">
    <source>
        <dbReference type="ARBA" id="ARBA00038436"/>
    </source>
</evidence>
<feature type="transmembrane region" description="Helical" evidence="9">
    <location>
        <begin position="126"/>
        <end position="147"/>
    </location>
</feature>
<evidence type="ECO:0000259" key="10">
    <source>
        <dbReference type="Pfam" id="PF04290"/>
    </source>
</evidence>
<comment type="subcellular location">
    <subcellularLocation>
        <location evidence="1 9">Cell inner membrane</location>
        <topology evidence="1 9">Multi-pass membrane protein</topology>
    </subcellularLocation>
</comment>
<keyword evidence="5 9" id="KW-0812">Transmembrane</keyword>
<feature type="transmembrane region" description="Helical" evidence="9">
    <location>
        <begin position="7"/>
        <end position="27"/>
    </location>
</feature>
<feature type="transmembrane region" description="Helical" evidence="9">
    <location>
        <begin position="47"/>
        <end position="65"/>
    </location>
</feature>
<dbReference type="Proteomes" id="UP000317078">
    <property type="component" value="Unassembled WGS sequence"/>
</dbReference>
<organism evidence="11 12">
    <name type="scientific">Muricoccus nepalensis</name>
    <dbReference type="NCBI Taxonomy" id="1854500"/>
    <lineage>
        <taxon>Bacteria</taxon>
        <taxon>Pseudomonadati</taxon>
        <taxon>Pseudomonadota</taxon>
        <taxon>Alphaproteobacteria</taxon>
        <taxon>Acetobacterales</taxon>
        <taxon>Roseomonadaceae</taxon>
        <taxon>Muricoccus</taxon>
    </lineage>
</organism>
<dbReference type="InterPro" id="IPR007387">
    <property type="entry name" value="TRAP_DctQ"/>
</dbReference>
<dbReference type="GO" id="GO:0022857">
    <property type="term" value="F:transmembrane transporter activity"/>
    <property type="evidence" value="ECO:0007669"/>
    <property type="project" value="UniProtKB-UniRule"/>
</dbReference>
<proteinExistence type="inferred from homology"/>
<evidence type="ECO:0000256" key="9">
    <source>
        <dbReference type="RuleBase" id="RU369079"/>
    </source>
</evidence>
<dbReference type="InterPro" id="IPR055348">
    <property type="entry name" value="DctQ"/>
</dbReference>
<gene>
    <name evidence="11" type="ORF">EAH89_13840</name>
</gene>
<dbReference type="PANTHER" id="PTHR35011">
    <property type="entry name" value="2,3-DIKETO-L-GULONATE TRAP TRANSPORTER SMALL PERMEASE PROTEIN YIAM"/>
    <property type="match status" value="1"/>
</dbReference>
<keyword evidence="6 9" id="KW-1133">Transmembrane helix</keyword>
<evidence type="ECO:0000313" key="12">
    <source>
        <dbReference type="Proteomes" id="UP000317078"/>
    </source>
</evidence>
<dbReference type="RefSeq" id="WP_140884077.1">
    <property type="nucleotide sequence ID" value="NZ_RCZP01000012.1"/>
</dbReference>
<keyword evidence="12" id="KW-1185">Reference proteome</keyword>
<dbReference type="GO" id="GO:0015740">
    <property type="term" value="P:C4-dicarboxylate transport"/>
    <property type="evidence" value="ECO:0007669"/>
    <property type="project" value="TreeGrafter"/>
</dbReference>
<keyword evidence="3" id="KW-1003">Cell membrane</keyword>
<dbReference type="PANTHER" id="PTHR35011:SF10">
    <property type="entry name" value="TRAP TRANSPORTER SMALL PERMEASE PROTEIN"/>
    <property type="match status" value="1"/>
</dbReference>
<evidence type="ECO:0000256" key="7">
    <source>
        <dbReference type="ARBA" id="ARBA00023136"/>
    </source>
</evidence>
<comment type="function">
    <text evidence="9">Part of the tripartite ATP-independent periplasmic (TRAP) transport system.</text>
</comment>
<keyword evidence="4 9" id="KW-0997">Cell inner membrane</keyword>
<evidence type="ECO:0000256" key="6">
    <source>
        <dbReference type="ARBA" id="ARBA00022989"/>
    </source>
</evidence>
<feature type="domain" description="Tripartite ATP-independent periplasmic transporters DctQ component" evidence="10">
    <location>
        <begin position="24"/>
        <end position="155"/>
    </location>
</feature>
<dbReference type="AlphaFoldDB" id="A0A502G1H5"/>
<name>A0A502G1H5_9PROT</name>
<comment type="subunit">
    <text evidence="9">The complex comprises the extracytoplasmic solute receptor protein and the two transmembrane proteins.</text>
</comment>
<reference evidence="11 12" key="1">
    <citation type="journal article" date="2019" name="Environ. Microbiol.">
        <title>Species interactions and distinct microbial communities in high Arctic permafrost affected cryosols are associated with the CH4 and CO2 gas fluxes.</title>
        <authorList>
            <person name="Altshuler I."/>
            <person name="Hamel J."/>
            <person name="Turney S."/>
            <person name="Magnuson E."/>
            <person name="Levesque R."/>
            <person name="Greer C."/>
            <person name="Whyte L.G."/>
        </authorList>
    </citation>
    <scope>NUCLEOTIDE SEQUENCE [LARGE SCALE GENOMIC DNA]</scope>
    <source>
        <strain evidence="11 12">S9.3B</strain>
    </source>
</reference>
<protein>
    <recommendedName>
        <fullName evidence="9">TRAP transporter small permease protein</fullName>
    </recommendedName>
</protein>